<feature type="transmembrane region" description="Helical" evidence="8">
    <location>
        <begin position="390"/>
        <end position="408"/>
    </location>
</feature>
<evidence type="ECO:0000256" key="5">
    <source>
        <dbReference type="ARBA" id="ARBA00022989"/>
    </source>
</evidence>
<gene>
    <name evidence="10" type="primary">FGR2</name>
    <name evidence="10" type="ORF">OHC33_007994</name>
</gene>
<dbReference type="PROSITE" id="PS50850">
    <property type="entry name" value="MFS"/>
    <property type="match status" value="1"/>
</dbReference>
<reference evidence="10 11" key="1">
    <citation type="submission" date="2022-12" db="EMBL/GenBank/DDBJ databases">
        <title>Genomic features and morphological characterization of a novel Knufia sp. strain isolated from spacecraft assembly facility.</title>
        <authorList>
            <person name="Teixeira M."/>
            <person name="Chander A.M."/>
            <person name="Stajich J.E."/>
            <person name="Venkateswaran K."/>
        </authorList>
    </citation>
    <scope>NUCLEOTIDE SEQUENCE [LARGE SCALE GENOMIC DNA]</scope>
    <source>
        <strain evidence="10 11">FJI-L2-BK-P2</strain>
    </source>
</reference>
<proteinExistence type="inferred from homology"/>
<keyword evidence="4 8" id="KW-0812">Transmembrane</keyword>
<feature type="transmembrane region" description="Helical" evidence="8">
    <location>
        <begin position="415"/>
        <end position="434"/>
    </location>
</feature>
<feature type="region of interest" description="Disordered" evidence="7">
    <location>
        <begin position="1"/>
        <end position="33"/>
    </location>
</feature>
<dbReference type="Proteomes" id="UP001316803">
    <property type="component" value="Unassembled WGS sequence"/>
</dbReference>
<comment type="caution">
    <text evidence="10">The sequence shown here is derived from an EMBL/GenBank/DDBJ whole genome shotgun (WGS) entry which is preliminary data.</text>
</comment>
<feature type="transmembrane region" description="Helical" evidence="8">
    <location>
        <begin position="251"/>
        <end position="270"/>
    </location>
</feature>
<comment type="similarity">
    <text evidence="2">Belongs to the major facilitator superfamily.</text>
</comment>
<evidence type="ECO:0000256" key="4">
    <source>
        <dbReference type="ARBA" id="ARBA00022692"/>
    </source>
</evidence>
<comment type="subcellular location">
    <subcellularLocation>
        <location evidence="1">Membrane</location>
        <topology evidence="1">Multi-pass membrane protein</topology>
    </subcellularLocation>
</comment>
<accession>A0AAN8EHH3</accession>
<feature type="transmembrane region" description="Helical" evidence="8">
    <location>
        <begin position="168"/>
        <end position="187"/>
    </location>
</feature>
<feature type="transmembrane region" description="Helical" evidence="8">
    <location>
        <begin position="207"/>
        <end position="226"/>
    </location>
</feature>
<dbReference type="InterPro" id="IPR011701">
    <property type="entry name" value="MFS"/>
</dbReference>
<dbReference type="Pfam" id="PF07690">
    <property type="entry name" value="MFS_1"/>
    <property type="match status" value="1"/>
</dbReference>
<protein>
    <submittedName>
        <fullName evidence="10">Major Facilitator Super</fullName>
    </submittedName>
</protein>
<evidence type="ECO:0000259" key="9">
    <source>
        <dbReference type="PROSITE" id="PS50850"/>
    </source>
</evidence>
<evidence type="ECO:0000256" key="7">
    <source>
        <dbReference type="SAM" id="MobiDB-lite"/>
    </source>
</evidence>
<keyword evidence="3" id="KW-0813">Transport</keyword>
<dbReference type="AlphaFoldDB" id="A0AAN8EHH3"/>
<dbReference type="GO" id="GO:0016020">
    <property type="term" value="C:membrane"/>
    <property type="evidence" value="ECO:0007669"/>
    <property type="project" value="UniProtKB-SubCell"/>
</dbReference>
<dbReference type="EMBL" id="JAKLMC020000023">
    <property type="protein sequence ID" value="KAK5950922.1"/>
    <property type="molecule type" value="Genomic_DNA"/>
</dbReference>
<feature type="transmembrane region" description="Helical" evidence="8">
    <location>
        <begin position="347"/>
        <end position="370"/>
    </location>
</feature>
<dbReference type="PANTHER" id="PTHR23511">
    <property type="entry name" value="SYNAPTIC VESICLE GLYCOPROTEIN 2"/>
    <property type="match status" value="1"/>
</dbReference>
<dbReference type="PANTHER" id="PTHR23511:SF4">
    <property type="entry name" value="MAJOR FACILITATOR SUPERFAMILY (MFS) PROFILE DOMAIN-CONTAINING PROTEIN"/>
    <property type="match status" value="1"/>
</dbReference>
<dbReference type="InterPro" id="IPR020846">
    <property type="entry name" value="MFS_dom"/>
</dbReference>
<keyword evidence="6 8" id="KW-0472">Membrane</keyword>
<evidence type="ECO:0000256" key="6">
    <source>
        <dbReference type="ARBA" id="ARBA00023136"/>
    </source>
</evidence>
<sequence length="531" mass="57879">MDHKDEKEVAMSGNHDVERHSDEKHDARRRSTIAGVLHGGDDKAIEGQMFSMHDIDPALDAKMRLVNQAINQIGWTNFHLKLFCLNGFGYMADSLILVIQSVIAGQAAAEFQPSFANGLTFASYAGMLVGALFWGGSADIIGRKIAFNCSLFISAIFAIVAAGSPNWIVLGLFVALAAFGAGGNLVLDTTVFLEYLPADKQWLVTSLAAWWGLAPLFPAAFAWPLFSDPRFACDTELPELCTRANNMGWRYIWIGNGGLILLMSIARITVVRLKETPKYLLGEGKDEAVVENLQGIAKRYNRPCDLTLEQLQACGTIISAHRKGLGETWIHIRGLFVTKKLALSTSLIWLSWTLIGLAYPLFYVFLPQYLASRGAETGAGSQAEIWRDYFISNTIGIFGPVLAGWMCTTRLGRRYTMVVGALVTMAFFFAYTAVRTHAANLGFTCAIYFTVNVYYGTLYAYTPEVLPSAHRATGNGIAIACNRVMGLVSAAVATSANTATAAPIYICAVLYIVMAIVAAIMPFEPYGKSAM</sequence>
<keyword evidence="5 8" id="KW-1133">Transmembrane helix</keyword>
<keyword evidence="11" id="KW-1185">Reference proteome</keyword>
<dbReference type="CDD" id="cd17316">
    <property type="entry name" value="MFS_SV2_like"/>
    <property type="match status" value="1"/>
</dbReference>
<feature type="transmembrane region" description="Helical" evidence="8">
    <location>
        <begin position="88"/>
        <end position="109"/>
    </location>
</feature>
<evidence type="ECO:0000313" key="11">
    <source>
        <dbReference type="Proteomes" id="UP001316803"/>
    </source>
</evidence>
<dbReference type="SUPFAM" id="SSF103473">
    <property type="entry name" value="MFS general substrate transporter"/>
    <property type="match status" value="1"/>
</dbReference>
<evidence type="ECO:0000256" key="3">
    <source>
        <dbReference type="ARBA" id="ARBA00022448"/>
    </source>
</evidence>
<dbReference type="Gene3D" id="1.20.1250.20">
    <property type="entry name" value="MFS general substrate transporter like domains"/>
    <property type="match status" value="1"/>
</dbReference>
<evidence type="ECO:0000256" key="2">
    <source>
        <dbReference type="ARBA" id="ARBA00008335"/>
    </source>
</evidence>
<evidence type="ECO:0000256" key="1">
    <source>
        <dbReference type="ARBA" id="ARBA00004141"/>
    </source>
</evidence>
<evidence type="ECO:0000313" key="10">
    <source>
        <dbReference type="EMBL" id="KAK5950922.1"/>
    </source>
</evidence>
<dbReference type="GO" id="GO:0022857">
    <property type="term" value="F:transmembrane transporter activity"/>
    <property type="evidence" value="ECO:0007669"/>
    <property type="project" value="InterPro"/>
</dbReference>
<organism evidence="10 11">
    <name type="scientific">Knufia fluminis</name>
    <dbReference type="NCBI Taxonomy" id="191047"/>
    <lineage>
        <taxon>Eukaryota</taxon>
        <taxon>Fungi</taxon>
        <taxon>Dikarya</taxon>
        <taxon>Ascomycota</taxon>
        <taxon>Pezizomycotina</taxon>
        <taxon>Eurotiomycetes</taxon>
        <taxon>Chaetothyriomycetidae</taxon>
        <taxon>Chaetothyriales</taxon>
        <taxon>Trichomeriaceae</taxon>
        <taxon>Knufia</taxon>
    </lineage>
</organism>
<feature type="transmembrane region" description="Helical" evidence="8">
    <location>
        <begin position="115"/>
        <end position="133"/>
    </location>
</feature>
<dbReference type="FunFam" id="1.20.1250.20:FF:000171">
    <property type="entry name" value="MFS general substrate transporter"/>
    <property type="match status" value="1"/>
</dbReference>
<feature type="transmembrane region" description="Helical" evidence="8">
    <location>
        <begin position="440"/>
        <end position="461"/>
    </location>
</feature>
<feature type="compositionally biased region" description="Basic and acidic residues" evidence="7">
    <location>
        <begin position="1"/>
        <end position="26"/>
    </location>
</feature>
<name>A0AAN8EHH3_9EURO</name>
<feature type="transmembrane region" description="Helical" evidence="8">
    <location>
        <begin position="145"/>
        <end position="162"/>
    </location>
</feature>
<dbReference type="InterPro" id="IPR036259">
    <property type="entry name" value="MFS_trans_sf"/>
</dbReference>
<evidence type="ECO:0000256" key="8">
    <source>
        <dbReference type="SAM" id="Phobius"/>
    </source>
</evidence>
<feature type="transmembrane region" description="Helical" evidence="8">
    <location>
        <begin position="502"/>
        <end position="523"/>
    </location>
</feature>
<feature type="domain" description="Major facilitator superfamily (MFS) profile" evidence="9">
    <location>
        <begin position="79"/>
        <end position="526"/>
    </location>
</feature>